<dbReference type="AlphaFoldDB" id="A0A6P0CDQ3"/>
<comment type="caution">
    <text evidence="1">The sequence shown here is derived from an EMBL/GenBank/DDBJ whole genome shotgun (WGS) entry which is preliminary data.</text>
</comment>
<proteinExistence type="predicted"/>
<dbReference type="RefSeq" id="WP_164354159.1">
    <property type="nucleotide sequence ID" value="NZ_JAABNT010000007.1"/>
</dbReference>
<gene>
    <name evidence="1" type="ORF">GV827_12575</name>
</gene>
<accession>A0A6P0CDQ3</accession>
<name>A0A6P0CDQ3_9RHOB</name>
<protein>
    <submittedName>
        <fullName evidence="1">Uncharacterized protein</fullName>
    </submittedName>
</protein>
<evidence type="ECO:0000313" key="1">
    <source>
        <dbReference type="EMBL" id="NEK23235.1"/>
    </source>
</evidence>
<keyword evidence="2" id="KW-1185">Reference proteome</keyword>
<organism evidence="1 2">
    <name type="scientific">Sulfitobacter sediminilitoris</name>
    <dbReference type="NCBI Taxonomy" id="2698830"/>
    <lineage>
        <taxon>Bacteria</taxon>
        <taxon>Pseudomonadati</taxon>
        <taxon>Pseudomonadota</taxon>
        <taxon>Alphaproteobacteria</taxon>
        <taxon>Rhodobacterales</taxon>
        <taxon>Roseobacteraceae</taxon>
        <taxon>Sulfitobacter</taxon>
    </lineage>
</organism>
<evidence type="ECO:0000313" key="2">
    <source>
        <dbReference type="Proteomes" id="UP000468591"/>
    </source>
</evidence>
<reference evidence="1 2" key="1">
    <citation type="submission" date="2020-01" db="EMBL/GenBank/DDBJ databases">
        <title>Sulfitobacter sediminilitoris sp. nov., isolated from a tidal flat.</title>
        <authorList>
            <person name="Park S."/>
            <person name="Yoon J.-H."/>
        </authorList>
    </citation>
    <scope>NUCLEOTIDE SEQUENCE [LARGE SCALE GENOMIC DNA]</scope>
    <source>
        <strain evidence="1 2">JBTF-M27</strain>
    </source>
</reference>
<sequence>MHTIEKPAISSALLGMNAYQKAQGPRPMRAAMSSKPAKAYRAAAKSSAKPAQPAKVTKEIKMSVLKSLHAQSNAGLVKIRDVSSALDDLLKNA</sequence>
<dbReference type="Proteomes" id="UP000468591">
    <property type="component" value="Unassembled WGS sequence"/>
</dbReference>
<dbReference type="EMBL" id="JAABNT010000007">
    <property type="protein sequence ID" value="NEK23235.1"/>
    <property type="molecule type" value="Genomic_DNA"/>
</dbReference>